<feature type="transmembrane region" description="Helical" evidence="2">
    <location>
        <begin position="12"/>
        <end position="36"/>
    </location>
</feature>
<keyword evidence="6" id="KW-1185">Reference proteome</keyword>
<feature type="compositionally biased region" description="Low complexity" evidence="1">
    <location>
        <begin position="415"/>
        <end position="426"/>
    </location>
</feature>
<keyword evidence="2" id="KW-1133">Transmembrane helix</keyword>
<protein>
    <submittedName>
        <fullName evidence="5">Mammalian cell entry protein</fullName>
    </submittedName>
</protein>
<evidence type="ECO:0000256" key="1">
    <source>
        <dbReference type="SAM" id="MobiDB-lite"/>
    </source>
</evidence>
<organism evidence="5 6">
    <name type="scientific">Rhodococcoides kyotonense</name>
    <dbReference type="NCBI Taxonomy" id="398843"/>
    <lineage>
        <taxon>Bacteria</taxon>
        <taxon>Bacillati</taxon>
        <taxon>Actinomycetota</taxon>
        <taxon>Actinomycetes</taxon>
        <taxon>Mycobacteriales</taxon>
        <taxon>Nocardiaceae</taxon>
        <taxon>Rhodococcoides</taxon>
    </lineage>
</organism>
<keyword evidence="2" id="KW-0472">Membrane</keyword>
<dbReference type="PANTHER" id="PTHR33371:SF4">
    <property type="entry name" value="INTERMEMBRANE PHOSPHOLIPID TRANSPORT SYSTEM BINDING PROTEIN MLAD"/>
    <property type="match status" value="1"/>
</dbReference>
<dbReference type="NCBIfam" id="TIGR00996">
    <property type="entry name" value="Mtu_fam_mce"/>
    <property type="match status" value="1"/>
</dbReference>
<evidence type="ECO:0000259" key="3">
    <source>
        <dbReference type="Pfam" id="PF02470"/>
    </source>
</evidence>
<gene>
    <name evidence="5" type="ORF">A3K89_06020</name>
</gene>
<feature type="region of interest" description="Disordered" evidence="1">
    <location>
        <begin position="402"/>
        <end position="426"/>
    </location>
</feature>
<dbReference type="Pfam" id="PF02470">
    <property type="entry name" value="MlaD"/>
    <property type="match status" value="1"/>
</dbReference>
<feature type="domain" description="Mammalian cell entry C-terminal" evidence="4">
    <location>
        <begin position="122"/>
        <end position="297"/>
    </location>
</feature>
<dbReference type="GO" id="GO:0005576">
    <property type="term" value="C:extracellular region"/>
    <property type="evidence" value="ECO:0007669"/>
    <property type="project" value="TreeGrafter"/>
</dbReference>
<proteinExistence type="predicted"/>
<dbReference type="AlphaFoldDB" id="A0A177YA43"/>
<evidence type="ECO:0000313" key="5">
    <source>
        <dbReference type="EMBL" id="OAK52396.1"/>
    </source>
</evidence>
<dbReference type="Proteomes" id="UP000077519">
    <property type="component" value="Unassembled WGS sequence"/>
</dbReference>
<evidence type="ECO:0000313" key="6">
    <source>
        <dbReference type="Proteomes" id="UP000077519"/>
    </source>
</evidence>
<sequence length="426" mass="44486">MTDTAQKQKKSGIGKGVIAAVVIVALVVAAGLWWLFTRAGATNITAYFDKSVGIYEGSDVRVLGVAVGEVTSVTPQGDQVEVQMRVKRGIDIPADAKAAQITPSLVSDRYIQLAPAYSGGDTMASGAVIPRDRTATPVEVDQIYASIDELSTALGPEGANKDGALTDLVNTGAANLDGNGEALGDSITQLSEASRTLNESRGDLFDTVKNLQTFVSALAANDQQVRNFNNQLSDLTSFLNGEREDLGAALNQLSITLGDVAGFVADNRDQLVQAADGLVQPTQTLADGKESLVETLTLLPLAISNLVNAYDAESGTLASRANLQNETQDPLGTVCRLIDLGKLVPGDPRFEQLGAQIQPIIDRCSEFTTLIQGPVRDSGVVLPFGVLSGTTEQNAVVPGTVPGTVSPRLGENNTLPGLQQSLGGGQ</sequence>
<keyword evidence="2" id="KW-0812">Transmembrane</keyword>
<comment type="caution">
    <text evidence="5">The sequence shown here is derived from an EMBL/GenBank/DDBJ whole genome shotgun (WGS) entry which is preliminary data.</text>
</comment>
<dbReference type="RefSeq" id="WP_068427701.1">
    <property type="nucleotide sequence ID" value="NZ_LVHI01000023.1"/>
</dbReference>
<evidence type="ECO:0000259" key="4">
    <source>
        <dbReference type="Pfam" id="PF11887"/>
    </source>
</evidence>
<evidence type="ECO:0000256" key="2">
    <source>
        <dbReference type="SAM" id="Phobius"/>
    </source>
</evidence>
<dbReference type="PANTHER" id="PTHR33371">
    <property type="entry name" value="INTERMEMBRANE PHOSPHOLIPID TRANSPORT SYSTEM BINDING PROTEIN MLAD-RELATED"/>
    <property type="match status" value="1"/>
</dbReference>
<dbReference type="EMBL" id="LVHI01000023">
    <property type="protein sequence ID" value="OAK52396.1"/>
    <property type="molecule type" value="Genomic_DNA"/>
</dbReference>
<dbReference type="InterPro" id="IPR024516">
    <property type="entry name" value="Mce_C"/>
</dbReference>
<dbReference type="InterPro" id="IPR003399">
    <property type="entry name" value="Mce/MlaD"/>
</dbReference>
<dbReference type="InterPro" id="IPR005693">
    <property type="entry name" value="Mce"/>
</dbReference>
<reference evidence="5 6" key="1">
    <citation type="submission" date="2016-03" db="EMBL/GenBank/DDBJ databases">
        <title>Genome sequence of Rhodococcus kyotonensis KB10.</title>
        <authorList>
            <person name="Jeong H."/>
            <person name="Hong C.E."/>
            <person name="Jo S.H."/>
            <person name="Park J.M."/>
        </authorList>
    </citation>
    <scope>NUCLEOTIDE SEQUENCE [LARGE SCALE GENOMIC DNA]</scope>
    <source>
        <strain evidence="5 6">KB10</strain>
    </source>
</reference>
<feature type="domain" description="Mce/MlaD" evidence="3">
    <location>
        <begin position="42"/>
        <end position="115"/>
    </location>
</feature>
<dbReference type="Pfam" id="PF11887">
    <property type="entry name" value="Mce4_CUP1"/>
    <property type="match status" value="1"/>
</dbReference>
<dbReference type="InterPro" id="IPR052336">
    <property type="entry name" value="MlaD_Phospholipid_Transporter"/>
</dbReference>
<name>A0A177YA43_9NOCA</name>
<accession>A0A177YA43</accession>